<feature type="compositionally biased region" description="Acidic residues" evidence="1">
    <location>
        <begin position="416"/>
        <end position="438"/>
    </location>
</feature>
<comment type="caution">
    <text evidence="3">The sequence shown here is derived from an EMBL/GenBank/DDBJ whole genome shotgun (WGS) entry which is preliminary data.</text>
</comment>
<evidence type="ECO:0000313" key="3">
    <source>
        <dbReference type="EMBL" id="TFY65746.1"/>
    </source>
</evidence>
<name>A0A4Y9YT57_9AGAM</name>
<dbReference type="Gene3D" id="1.10.510.10">
    <property type="entry name" value="Transferase(Phosphotransferase) domain 1"/>
    <property type="match status" value="1"/>
</dbReference>
<feature type="region of interest" description="Disordered" evidence="1">
    <location>
        <begin position="383"/>
        <end position="444"/>
    </location>
</feature>
<evidence type="ECO:0000256" key="1">
    <source>
        <dbReference type="SAM" id="MobiDB-lite"/>
    </source>
</evidence>
<dbReference type="PANTHER" id="PTHR38248">
    <property type="entry name" value="FUNK1 6"/>
    <property type="match status" value="1"/>
</dbReference>
<proteinExistence type="predicted"/>
<evidence type="ECO:0000259" key="2">
    <source>
        <dbReference type="Pfam" id="PF17667"/>
    </source>
</evidence>
<accession>A0A4Y9YT57</accession>
<dbReference type="OrthoDB" id="3271139at2759"/>
<dbReference type="SUPFAM" id="SSF56112">
    <property type="entry name" value="Protein kinase-like (PK-like)"/>
    <property type="match status" value="1"/>
</dbReference>
<dbReference type="EMBL" id="SEOQ01000312">
    <property type="protein sequence ID" value="TFY65746.1"/>
    <property type="molecule type" value="Genomic_DNA"/>
</dbReference>
<dbReference type="AlphaFoldDB" id="A0A4Y9YT57"/>
<keyword evidence="4" id="KW-1185">Reference proteome</keyword>
<dbReference type="PANTHER" id="PTHR38248:SF2">
    <property type="entry name" value="FUNK1 11"/>
    <property type="match status" value="1"/>
</dbReference>
<feature type="domain" description="Fungal-type protein kinase" evidence="2">
    <location>
        <begin position="100"/>
        <end position="243"/>
    </location>
</feature>
<gene>
    <name evidence="3" type="ORF">EVG20_g5346</name>
</gene>
<dbReference type="InterPro" id="IPR040976">
    <property type="entry name" value="Pkinase_fungal"/>
</dbReference>
<dbReference type="Pfam" id="PF17667">
    <property type="entry name" value="Pkinase_fungal"/>
    <property type="match status" value="1"/>
</dbReference>
<dbReference type="InterPro" id="IPR011009">
    <property type="entry name" value="Kinase-like_dom_sf"/>
</dbReference>
<feature type="compositionally biased region" description="Acidic residues" evidence="1">
    <location>
        <begin position="60"/>
        <end position="72"/>
    </location>
</feature>
<feature type="region of interest" description="Disordered" evidence="1">
    <location>
        <begin position="1"/>
        <end position="72"/>
    </location>
</feature>
<reference evidence="3 4" key="1">
    <citation type="submission" date="2019-02" db="EMBL/GenBank/DDBJ databases">
        <title>Genome sequencing of the rare red list fungi Dentipellis fragilis.</title>
        <authorList>
            <person name="Buettner E."/>
            <person name="Kellner H."/>
        </authorList>
    </citation>
    <scope>NUCLEOTIDE SEQUENCE [LARGE SCALE GENOMIC DNA]</scope>
    <source>
        <strain evidence="3 4">DSM 105465</strain>
    </source>
</reference>
<organism evidence="3 4">
    <name type="scientific">Dentipellis fragilis</name>
    <dbReference type="NCBI Taxonomy" id="205917"/>
    <lineage>
        <taxon>Eukaryota</taxon>
        <taxon>Fungi</taxon>
        <taxon>Dikarya</taxon>
        <taxon>Basidiomycota</taxon>
        <taxon>Agaricomycotina</taxon>
        <taxon>Agaricomycetes</taxon>
        <taxon>Russulales</taxon>
        <taxon>Hericiaceae</taxon>
        <taxon>Dentipellis</taxon>
    </lineage>
</organism>
<feature type="compositionally biased region" description="Basic residues" evidence="1">
    <location>
        <begin position="1"/>
        <end position="10"/>
    </location>
</feature>
<dbReference type="Proteomes" id="UP000298327">
    <property type="component" value="Unassembled WGS sequence"/>
</dbReference>
<protein>
    <recommendedName>
        <fullName evidence="2">Fungal-type protein kinase domain-containing protein</fullName>
    </recommendedName>
</protein>
<evidence type="ECO:0000313" key="4">
    <source>
        <dbReference type="Proteomes" id="UP000298327"/>
    </source>
</evidence>
<sequence>MMSNPRKRLSWPRADQGSPILTSDGRFTKTLPCKMQSDAGGHVLENDDSNSQASLPASGSDDEDEDEDEEEAVLGSVTIYGKKPENSTSAATCTAEAPTRVVPNIGECRYDTATQRSYGNKTLDARSVTNELGTVLRVWKFKDWKEVVQAVADVLEALDGLERAGRRHGNVSIGNVMILNGRGSLIDWDASRNPREMNHENKARLPDPTGTWQFMSARRLLDVCVHHDAADNIESVYWVLLWLTLNYSRHQLSSRKLRNHLQQVFDSYALDYDGFATGGHYKHALLRSDELDDYFHFAPQPPCLGEVLSYLHHQVGLRYYPPKKPYVASKSPEAREQKQKQYEEALKIYEAEKALSEDAMYIHSLLPPVLEEEVWPTYGPVSHPLPPVHDGPQIRERSKNRSSFFRAQEIARVEHGDEDEEDEEDGGGDDGDEDEDEREQMRNV</sequence>